<dbReference type="Pfam" id="PF01028">
    <property type="entry name" value="Topoisom_I"/>
    <property type="match status" value="1"/>
</dbReference>
<evidence type="ECO:0000313" key="12">
    <source>
        <dbReference type="Proteomes" id="UP000039324"/>
    </source>
</evidence>
<feature type="active site" description="O-(3'-phospho-DNA)-tyrosine intermediate" evidence="6">
    <location>
        <position position="692"/>
    </location>
</feature>
<dbReference type="SUPFAM" id="SSF56349">
    <property type="entry name" value="DNA breaking-rejoining enzymes"/>
    <property type="match status" value="1"/>
</dbReference>
<evidence type="ECO:0000256" key="7">
    <source>
        <dbReference type="RuleBase" id="RU365101"/>
    </source>
</evidence>
<keyword evidence="3 6" id="KW-0799">Topoisomerase</keyword>
<dbReference type="SUPFAM" id="SSF56741">
    <property type="entry name" value="Eukaryotic DNA topoisomerase I, N-terminal DNA-binding fragment"/>
    <property type="match status" value="1"/>
</dbReference>
<dbReference type="InterPro" id="IPR008336">
    <property type="entry name" value="TopoI_DNA-bd_euk"/>
</dbReference>
<dbReference type="OMA" id="GECPVTT"/>
<dbReference type="FunFam" id="1.10.10.41:FF:000001">
    <property type="entry name" value="DNA topoisomerase I"/>
    <property type="match status" value="1"/>
</dbReference>
<evidence type="ECO:0000256" key="6">
    <source>
        <dbReference type="PROSITE-ProRule" id="PRU01382"/>
    </source>
</evidence>
<evidence type="ECO:0000256" key="2">
    <source>
        <dbReference type="ARBA" id="ARBA00006645"/>
    </source>
</evidence>
<dbReference type="GO" id="GO:0003677">
    <property type="term" value="F:DNA binding"/>
    <property type="evidence" value="ECO:0007669"/>
    <property type="project" value="UniProtKB-UniRule"/>
</dbReference>
<reference evidence="10 12" key="1">
    <citation type="submission" date="2015-02" db="EMBL/GenBank/DDBJ databases">
        <authorList>
            <person name="Chooi Y.-H."/>
        </authorList>
    </citation>
    <scope>NUCLEOTIDE SEQUENCE [LARGE SCALE GENOMIC DNA]</scope>
    <source>
        <strain evidence="10">E3</strain>
    </source>
</reference>
<comment type="catalytic activity">
    <reaction evidence="1 6 7">
        <text>ATP-independent breakage of single-stranded DNA, followed by passage and rejoining.</text>
        <dbReference type="EC" id="5.6.2.1"/>
    </reaction>
</comment>
<keyword evidence="12" id="KW-1185">Reference proteome</keyword>
<dbReference type="PANTHER" id="PTHR10290:SF3">
    <property type="entry name" value="DNA TOPOISOMERASE 1"/>
    <property type="match status" value="1"/>
</dbReference>
<dbReference type="Proteomes" id="UP000290189">
    <property type="component" value="Unassembled WGS sequence"/>
</dbReference>
<accession>A0A0G4IZX6</accession>
<dbReference type="InterPro" id="IPR025834">
    <property type="entry name" value="TopoI_C_dom"/>
</dbReference>
<reference evidence="11 13" key="2">
    <citation type="submission" date="2018-03" db="EMBL/GenBank/DDBJ databases">
        <authorList>
            <person name="Fogelqvist J."/>
        </authorList>
    </citation>
    <scope>NUCLEOTIDE SEQUENCE [LARGE SCALE GENOMIC DNA]</scope>
</reference>
<evidence type="ECO:0000313" key="11">
    <source>
        <dbReference type="EMBL" id="SPQ93878.1"/>
    </source>
</evidence>
<proteinExistence type="inferred from homology"/>
<dbReference type="Gene3D" id="2.170.11.10">
    <property type="entry name" value="DNA Topoisomerase I, domain 2"/>
    <property type="match status" value="1"/>
</dbReference>
<dbReference type="PROSITE" id="PS00176">
    <property type="entry name" value="TOPO_IB_1"/>
    <property type="match status" value="1"/>
</dbReference>
<evidence type="ECO:0000256" key="3">
    <source>
        <dbReference type="ARBA" id="ARBA00023029"/>
    </source>
</evidence>
<feature type="region of interest" description="Disordered" evidence="8">
    <location>
        <begin position="1"/>
        <end position="128"/>
    </location>
</feature>
<dbReference type="Gene3D" id="1.10.132.10">
    <property type="match status" value="1"/>
</dbReference>
<dbReference type="EMBL" id="CDSF01000101">
    <property type="protein sequence ID" value="CEP00629.1"/>
    <property type="molecule type" value="Genomic_DNA"/>
</dbReference>
<dbReference type="InterPro" id="IPR018521">
    <property type="entry name" value="TopoIB_AS"/>
</dbReference>
<comment type="similarity">
    <text evidence="2 6 7">Belongs to the type IB topoisomerase family.</text>
</comment>
<feature type="compositionally biased region" description="Basic and acidic residues" evidence="8">
    <location>
        <begin position="50"/>
        <end position="62"/>
    </location>
</feature>
<dbReference type="GO" id="GO:0005694">
    <property type="term" value="C:chromosome"/>
    <property type="evidence" value="ECO:0007669"/>
    <property type="project" value="InterPro"/>
</dbReference>
<evidence type="ECO:0000256" key="8">
    <source>
        <dbReference type="SAM" id="MobiDB-lite"/>
    </source>
</evidence>
<dbReference type="CDD" id="cd00660">
    <property type="entry name" value="Topoisomer_IB_N"/>
    <property type="match status" value="1"/>
</dbReference>
<feature type="domain" description="DNA topoisomerase I eukaryotic-type" evidence="9">
    <location>
        <begin position="321"/>
        <end position="706"/>
    </location>
</feature>
<dbReference type="GO" id="GO:0006265">
    <property type="term" value="P:DNA topological change"/>
    <property type="evidence" value="ECO:0007669"/>
    <property type="project" value="UniProtKB-UniRule"/>
</dbReference>
<dbReference type="InterPro" id="IPR014727">
    <property type="entry name" value="TopoI_cat_a/b-sub_euk"/>
</dbReference>
<dbReference type="AlphaFoldDB" id="A0A0G4IZX6"/>
<dbReference type="InterPro" id="IPR013030">
    <property type="entry name" value="DNA_topo_DNA_db_N_dom2"/>
</dbReference>
<dbReference type="EMBL" id="OVEO01000002">
    <property type="protein sequence ID" value="SPQ93878.1"/>
    <property type="molecule type" value="Genomic_DNA"/>
</dbReference>
<dbReference type="STRING" id="37360.A0A0G4IZX6"/>
<dbReference type="GO" id="GO:0006260">
    <property type="term" value="P:DNA replication"/>
    <property type="evidence" value="ECO:0007669"/>
    <property type="project" value="TreeGrafter"/>
</dbReference>
<dbReference type="InterPro" id="IPR001631">
    <property type="entry name" value="TopoI"/>
</dbReference>
<feature type="compositionally biased region" description="Acidic residues" evidence="8">
    <location>
        <begin position="90"/>
        <end position="111"/>
    </location>
</feature>
<dbReference type="InterPro" id="IPR051062">
    <property type="entry name" value="Topoisomerase_IB"/>
</dbReference>
<dbReference type="Pfam" id="PF02919">
    <property type="entry name" value="Topoisom_I_N"/>
    <property type="match status" value="1"/>
</dbReference>
<geneLocation type="mitochondrion" evidence="11"/>
<evidence type="ECO:0000259" key="9">
    <source>
        <dbReference type="SMART" id="SM00435"/>
    </source>
</evidence>
<sequence>MSSCDDSSDETPLINRLREQSGKNGVQKPAPKPAVPSDSSDDDSQDDIPLVERLRLQKEKNTAAKAAKAKPKANNLPKKRSRVEMSSSSEGEDDEDDEDDEDLDADDDEPILEPRDKKARKQAQASVRQCKVNPVENYESVDVKPLVPEATGGRWWTLPPLPEGLKWQTFRHNGVLFPPPYEPHNVKMLYDGKPVDLTPDQEEIMTFYAVMIDSDMAKKPKFRENFFKDWKEYLGPDHIIQCFEKCDFTPVYEWHVARRAAKKQEGLTKDEKRVLNSRPEVIAEKERALAEKKRLEQIYGFAVVDGCRERVGNFKVEPPGLFRGRGDHPKTGKLKRRVQPEDITLNIGPGEPIPKCPIEGHNWKGVIHNDRVTWLAFWTENICGATKYIYLHSSSRFKGQSDIDKFEKARKLENYIGKIRADYMVQMKNSDLLTRQRGTAMWIIDVLALRVGNEKSTEDEADTVGCCSLRVEHLSFRDPNIVEFDFLGKDSMRYFNEVPVLQIVYDNLRQFCRGKSPEDQIFDLLTTSALNSYLNSLMPGLSAKVFRTYNASVTLEKELETPTANPDDPVSKPTATDSVEVKVFYYNRANREVAILCNHQRTVPKAFESQIAKMDEKIKVAEDRRKALHDYLEALKAGKAKKIENPPTKQTDIDKVKTMLEKTDISLKRLLINRKLKDENKSVALGTSKINYMDPRITVAWCKRLQVPIEKIFNKSLLDKFPWAMEVPSTWKFAPEKQISK</sequence>
<dbReference type="GO" id="GO:0007059">
    <property type="term" value="P:chromosome segregation"/>
    <property type="evidence" value="ECO:0007669"/>
    <property type="project" value="TreeGrafter"/>
</dbReference>
<dbReference type="PRINTS" id="PR00416">
    <property type="entry name" value="EUTPISMRASEI"/>
</dbReference>
<evidence type="ECO:0000313" key="10">
    <source>
        <dbReference type="EMBL" id="CEP00629.1"/>
    </source>
</evidence>
<feature type="compositionally biased region" description="Basic residues" evidence="8">
    <location>
        <begin position="67"/>
        <end position="81"/>
    </location>
</feature>
<name>A0A0G4IZX6_PLABS</name>
<dbReference type="Pfam" id="PF14370">
    <property type="entry name" value="Topo_C_assoc"/>
    <property type="match status" value="1"/>
</dbReference>
<evidence type="ECO:0000256" key="1">
    <source>
        <dbReference type="ARBA" id="ARBA00000213"/>
    </source>
</evidence>
<dbReference type="Gene3D" id="1.10.10.41">
    <property type="entry name" value="Yeast DNA topoisomerase - domain 1"/>
    <property type="match status" value="1"/>
</dbReference>
<dbReference type="InterPro" id="IPR036202">
    <property type="entry name" value="TopoI_DNA-bd_euk_N_sf"/>
</dbReference>
<protein>
    <recommendedName>
        <fullName evidence="7">DNA topoisomerase I</fullName>
        <ecNumber evidence="7">5.6.2.1</ecNumber>
    </recommendedName>
    <alternativeName>
        <fullName evidence="7">DNA topoisomerase 1</fullName>
    </alternativeName>
</protein>
<dbReference type="GO" id="GO:0003917">
    <property type="term" value="F:DNA topoisomerase type I (single strand cut, ATP-independent) activity"/>
    <property type="evidence" value="ECO:0007669"/>
    <property type="project" value="UniProtKB-UniRule"/>
</dbReference>
<dbReference type="InterPro" id="IPR013499">
    <property type="entry name" value="TopoI_euk"/>
</dbReference>
<evidence type="ECO:0000256" key="5">
    <source>
        <dbReference type="ARBA" id="ARBA00023235"/>
    </source>
</evidence>
<keyword evidence="11" id="KW-0496">Mitochondrion</keyword>
<evidence type="ECO:0000256" key="4">
    <source>
        <dbReference type="ARBA" id="ARBA00023125"/>
    </source>
</evidence>
<keyword evidence="4 6" id="KW-0238">DNA-binding</keyword>
<keyword evidence="5 6" id="KW-0413">Isomerase</keyword>
<organism evidence="10 12">
    <name type="scientific">Plasmodiophora brassicae</name>
    <name type="common">Clubroot disease agent</name>
    <dbReference type="NCBI Taxonomy" id="37360"/>
    <lineage>
        <taxon>Eukaryota</taxon>
        <taxon>Sar</taxon>
        <taxon>Rhizaria</taxon>
        <taxon>Endomyxa</taxon>
        <taxon>Phytomyxea</taxon>
        <taxon>Plasmodiophorida</taxon>
        <taxon>Plasmodiophoridae</taxon>
        <taxon>Plasmodiophora</taxon>
    </lineage>
</organism>
<dbReference type="EC" id="5.6.2.1" evidence="7"/>
<dbReference type="CDD" id="cd00659">
    <property type="entry name" value="Topo_IB_C"/>
    <property type="match status" value="1"/>
</dbReference>
<dbReference type="Gene3D" id="3.90.15.10">
    <property type="entry name" value="Topoisomerase I, Chain A, domain 3"/>
    <property type="match status" value="1"/>
</dbReference>
<dbReference type="InterPro" id="IPR013500">
    <property type="entry name" value="TopoI_cat_euk"/>
</dbReference>
<dbReference type="InterPro" id="IPR013034">
    <property type="entry name" value="DNA_topo_DNA_db_N_dom1"/>
</dbReference>
<dbReference type="Proteomes" id="UP000039324">
    <property type="component" value="Unassembled WGS sequence"/>
</dbReference>
<dbReference type="PROSITE" id="PS52038">
    <property type="entry name" value="TOPO_IB_2"/>
    <property type="match status" value="1"/>
</dbReference>
<dbReference type="PANTHER" id="PTHR10290">
    <property type="entry name" value="DNA TOPOISOMERASE I"/>
    <property type="match status" value="1"/>
</dbReference>
<dbReference type="SMART" id="SM00435">
    <property type="entry name" value="TOPEUc"/>
    <property type="match status" value="1"/>
</dbReference>
<dbReference type="GO" id="GO:0005730">
    <property type="term" value="C:nucleolus"/>
    <property type="evidence" value="ECO:0007669"/>
    <property type="project" value="TreeGrafter"/>
</dbReference>
<dbReference type="OrthoDB" id="47179at2759"/>
<comment type="function">
    <text evidence="7">Releases the supercoiling and torsional tension of DNA introduced during the DNA replication and transcription by transiently cleaving and rejoining one strand of the DNA duplex. Introduces a single-strand break via transesterification at the specific target site 5'-[CT]CCTTp site in duplex DNA. The scissile phosphodiester is attacked by the catalytic tyrosine of the enzyme, resulting in the formation of a DNA-(3'-phosphotyrosyl)-enzyme intermediate and the expulsion of a 5'-OH DNA strand. The free DNA strand then undergoes passage around the unbroken strand thus removing DNA supercoils. Finally, in the religation step, the DNA 5'-OH attacks the covalent intermediate to expel the active-site tyrosine and restore the DNA phosphodiester backbone.</text>
</comment>
<dbReference type="InterPro" id="IPR011010">
    <property type="entry name" value="DNA_brk_join_enz"/>
</dbReference>
<evidence type="ECO:0000313" key="13">
    <source>
        <dbReference type="Proteomes" id="UP000290189"/>
    </source>
</evidence>
<gene>
    <name evidence="10" type="ORF">PBRA_001683</name>
    <name evidence="11" type="ORF">PLBR_LOCUS1093</name>
</gene>
<dbReference type="InterPro" id="IPR014711">
    <property type="entry name" value="TopoI_cat_a-hlx-sub_euk"/>
</dbReference>